<dbReference type="AlphaFoldDB" id="M0BPT3"/>
<comment type="caution">
    <text evidence="1">The sequence shown here is derived from an EMBL/GenBank/DDBJ whole genome shotgun (WGS) entry which is preliminary data.</text>
</comment>
<sequence>MSVNLSRILEHIDGELVESSERTDASVSAGVDTGETITLTLAADGPESTTRAISVELTHSEARLLGGRLIEPTS</sequence>
<dbReference type="Proteomes" id="UP000011560">
    <property type="component" value="Unassembled WGS sequence"/>
</dbReference>
<evidence type="ECO:0000313" key="2">
    <source>
        <dbReference type="Proteomes" id="UP000011560"/>
    </source>
</evidence>
<dbReference type="OrthoDB" id="373292at2157"/>
<protein>
    <submittedName>
        <fullName evidence="1">Uncharacterized protein</fullName>
    </submittedName>
</protein>
<reference evidence="1 2" key="1">
    <citation type="journal article" date="2014" name="PLoS Genet.">
        <title>Phylogenetically driven sequencing of extremely halophilic archaea reveals strategies for static and dynamic osmo-response.</title>
        <authorList>
            <person name="Becker E.A."/>
            <person name="Seitzer P.M."/>
            <person name="Tritt A."/>
            <person name="Larsen D."/>
            <person name="Krusor M."/>
            <person name="Yao A.I."/>
            <person name="Wu D."/>
            <person name="Madern D."/>
            <person name="Eisen J.A."/>
            <person name="Darling A.E."/>
            <person name="Facciotti M.T."/>
        </authorList>
    </citation>
    <scope>NUCLEOTIDE SEQUENCE [LARGE SCALE GENOMIC DNA]</scope>
    <source>
        <strain evidence="1 2">JCM 14624</strain>
    </source>
</reference>
<gene>
    <name evidence="1" type="ORF">C479_07066</name>
</gene>
<accession>M0BPT3</accession>
<dbReference type="STRING" id="1227490.C479_07066"/>
<organism evidence="1 2">
    <name type="scientific">Halovivax asiaticus JCM 14624</name>
    <dbReference type="NCBI Taxonomy" id="1227490"/>
    <lineage>
        <taxon>Archaea</taxon>
        <taxon>Methanobacteriati</taxon>
        <taxon>Methanobacteriota</taxon>
        <taxon>Stenosarchaea group</taxon>
        <taxon>Halobacteria</taxon>
        <taxon>Halobacteriales</taxon>
        <taxon>Natrialbaceae</taxon>
        <taxon>Halovivax</taxon>
    </lineage>
</organism>
<dbReference type="RefSeq" id="WP_007699988.1">
    <property type="nucleotide sequence ID" value="NZ_AOIQ01000012.1"/>
</dbReference>
<name>M0BPT3_9EURY</name>
<keyword evidence="2" id="KW-1185">Reference proteome</keyword>
<dbReference type="EMBL" id="AOIQ01000012">
    <property type="protein sequence ID" value="ELZ11604.1"/>
    <property type="molecule type" value="Genomic_DNA"/>
</dbReference>
<evidence type="ECO:0000313" key="1">
    <source>
        <dbReference type="EMBL" id="ELZ11604.1"/>
    </source>
</evidence>
<proteinExistence type="predicted"/>